<feature type="region of interest" description="Disordered" evidence="1">
    <location>
        <begin position="301"/>
        <end position="323"/>
    </location>
</feature>
<evidence type="ECO:0000313" key="2">
    <source>
        <dbReference type="EMBL" id="MBF1656347.1"/>
    </source>
</evidence>
<accession>A0A930L0P7</accession>
<dbReference type="Proteomes" id="UP000770330">
    <property type="component" value="Unassembled WGS sequence"/>
</dbReference>
<protein>
    <submittedName>
        <fullName evidence="2">Histidine kinase</fullName>
    </submittedName>
</protein>
<reference evidence="2" key="1">
    <citation type="submission" date="2020-04" db="EMBL/GenBank/DDBJ databases">
        <title>Deep metagenomics examines the oral microbiome during advanced dental caries in children, revealing novel taxa and co-occurrences with host molecules.</title>
        <authorList>
            <person name="Baker J.L."/>
            <person name="Morton J.T."/>
            <person name="Dinis M."/>
            <person name="Alvarez R."/>
            <person name="Tran N.C."/>
            <person name="Knight R."/>
            <person name="Edlund A."/>
        </authorList>
    </citation>
    <scope>NUCLEOTIDE SEQUENCE</scope>
    <source>
        <strain evidence="2">JCVI_39_bin.18</strain>
    </source>
</reference>
<organism evidence="2 3">
    <name type="scientific">Rothia mucilaginosa</name>
    <dbReference type="NCBI Taxonomy" id="43675"/>
    <lineage>
        <taxon>Bacteria</taxon>
        <taxon>Bacillati</taxon>
        <taxon>Actinomycetota</taxon>
        <taxon>Actinomycetes</taxon>
        <taxon>Micrococcales</taxon>
        <taxon>Micrococcaceae</taxon>
        <taxon>Rothia</taxon>
    </lineage>
</organism>
<name>A0A930L0P7_9MICC</name>
<keyword evidence="2" id="KW-0418">Kinase</keyword>
<proteinExistence type="predicted"/>
<keyword evidence="2" id="KW-0808">Transferase</keyword>
<evidence type="ECO:0000313" key="3">
    <source>
        <dbReference type="Proteomes" id="UP000770330"/>
    </source>
</evidence>
<sequence length="323" mass="35649">MLDSFLSSPYRTEFSPWPVSEHYATERAGGVPEAMLLPGELTVHRGDGAKMSYYLDWPEEFNEYTRAITLRPRTKNGYPQDFTLSVAVRDGQAVFTATALSFWEQRDGRPYDREPIARGYVDVASYESCEDYAGNSAAPALIGWDIADLYPARMALIRALCEGIASSITMGTQILADGQVQVDHKDGDLLALHVNAISTVGGMVRALIIEQDRVPSGVSTGTTTGTSERADLQTRAYYANVLSPVPGEFGNLVWSHGEDAEYYPYRPTRHKPIFHAPSPPQKLPLAVQVLMEHLPAAPLATTRTAPKRRPYLPGQVRISSPRH</sequence>
<gene>
    <name evidence="2" type="ORF">HXO61_00190</name>
</gene>
<evidence type="ECO:0000256" key="1">
    <source>
        <dbReference type="SAM" id="MobiDB-lite"/>
    </source>
</evidence>
<dbReference type="RefSeq" id="WP_303943573.1">
    <property type="nucleotide sequence ID" value="NZ_JABZXO010000001.1"/>
</dbReference>
<comment type="caution">
    <text evidence="2">The sequence shown here is derived from an EMBL/GenBank/DDBJ whole genome shotgun (WGS) entry which is preliminary data.</text>
</comment>
<dbReference type="GO" id="GO:0016301">
    <property type="term" value="F:kinase activity"/>
    <property type="evidence" value="ECO:0007669"/>
    <property type="project" value="UniProtKB-KW"/>
</dbReference>
<dbReference type="AlphaFoldDB" id="A0A930L0P7"/>
<dbReference type="EMBL" id="JABZXO010000001">
    <property type="protein sequence ID" value="MBF1656347.1"/>
    <property type="molecule type" value="Genomic_DNA"/>
</dbReference>